<accession>A0A5C7B8I3</accession>
<dbReference type="OrthoDB" id="1417601at2"/>
<evidence type="ECO:0000313" key="1">
    <source>
        <dbReference type="EMBL" id="TXE18620.1"/>
    </source>
</evidence>
<keyword evidence="2" id="KW-1185">Reference proteome</keyword>
<dbReference type="Proteomes" id="UP000321938">
    <property type="component" value="Unassembled WGS sequence"/>
</dbReference>
<dbReference type="AlphaFoldDB" id="A0A5C7B8I3"/>
<dbReference type="EMBL" id="VOSB01000007">
    <property type="protein sequence ID" value="TXE18620.1"/>
    <property type="molecule type" value="Genomic_DNA"/>
</dbReference>
<proteinExistence type="predicted"/>
<gene>
    <name evidence="1" type="ORF">ES692_06135</name>
</gene>
<comment type="caution">
    <text evidence="1">The sequence shown here is derived from an EMBL/GenBank/DDBJ whole genome shotgun (WGS) entry which is preliminary data.</text>
</comment>
<organism evidence="1 2">
    <name type="scientific">Psychroserpens burtonensis</name>
    <dbReference type="NCBI Taxonomy" id="49278"/>
    <lineage>
        <taxon>Bacteria</taxon>
        <taxon>Pseudomonadati</taxon>
        <taxon>Bacteroidota</taxon>
        <taxon>Flavobacteriia</taxon>
        <taxon>Flavobacteriales</taxon>
        <taxon>Flavobacteriaceae</taxon>
        <taxon>Psychroserpens</taxon>
    </lineage>
</organism>
<sequence>MRNQDCPGVLKELVSDLISCYEIYSSNQPKLHKVMNDDERKIIADLVRSNYILNKQAYLELDHYKSNGELLGKHPIFKVIKLKDAINVLSTPRLFNKIKALETNIFRNKQKENIELVNRDEALLKHAKQVAEKR</sequence>
<protein>
    <submittedName>
        <fullName evidence="1">Uncharacterized protein</fullName>
    </submittedName>
</protein>
<reference evidence="1 2" key="1">
    <citation type="submission" date="2019-08" db="EMBL/GenBank/DDBJ databases">
        <title>Genome of Psychroserpens burtonensis ACAM 167.</title>
        <authorList>
            <person name="Bowman J.P."/>
        </authorList>
    </citation>
    <scope>NUCLEOTIDE SEQUENCE [LARGE SCALE GENOMIC DNA]</scope>
    <source>
        <strain evidence="1 2">ACAM 167</strain>
    </source>
</reference>
<dbReference type="RefSeq" id="WP_147231378.1">
    <property type="nucleotide sequence ID" value="NZ_VOSB01000007.1"/>
</dbReference>
<name>A0A5C7B8I3_9FLAO</name>
<evidence type="ECO:0000313" key="2">
    <source>
        <dbReference type="Proteomes" id="UP000321938"/>
    </source>
</evidence>